<evidence type="ECO:0000313" key="3">
    <source>
        <dbReference type="Proteomes" id="UP000647133"/>
    </source>
</evidence>
<gene>
    <name evidence="2" type="ORF">IFO69_13840</name>
</gene>
<dbReference type="EMBL" id="JACYTQ010000004">
    <property type="protein sequence ID" value="MBD8489835.1"/>
    <property type="molecule type" value="Genomic_DNA"/>
</dbReference>
<keyword evidence="1" id="KW-0732">Signal</keyword>
<keyword evidence="3" id="KW-1185">Reference proteome</keyword>
<feature type="signal peptide" evidence="1">
    <location>
        <begin position="1"/>
        <end position="19"/>
    </location>
</feature>
<protein>
    <submittedName>
        <fullName evidence="2">Uncharacterized protein</fullName>
    </submittedName>
</protein>
<name>A0ABR9AMA7_9BACT</name>
<comment type="caution">
    <text evidence="2">The sequence shown here is derived from an EMBL/GenBank/DDBJ whole genome shotgun (WGS) entry which is preliminary data.</text>
</comment>
<sequence length="201" mass="22649">MRLIIATMMALCISLNATARTAGHTDLKKEEKEAKVVLEKIGDKKVQLKFLTEPSGNVLVRIKNSHKGVIYKEVIKTGKEFKKNYDLSALAEGDYEIEVFTREQGTINNFEVTLGKEKSAGSNYFTKVKVIDNKNVALLVKSKGDDKKYIRILDKGHVIFEDSFEGNKYGKLFKFEKVASLDDLVFEVRDEDGDGKYLSAL</sequence>
<dbReference type="RefSeq" id="WP_192010718.1">
    <property type="nucleotide sequence ID" value="NZ_JACYTQ010000004.1"/>
</dbReference>
<evidence type="ECO:0000256" key="1">
    <source>
        <dbReference type="SAM" id="SignalP"/>
    </source>
</evidence>
<feature type="chain" id="PRO_5046462469" evidence="1">
    <location>
        <begin position="20"/>
        <end position="201"/>
    </location>
</feature>
<evidence type="ECO:0000313" key="2">
    <source>
        <dbReference type="EMBL" id="MBD8489835.1"/>
    </source>
</evidence>
<organism evidence="2 3">
    <name type="scientific">Echinicola arenosa</name>
    <dbReference type="NCBI Taxonomy" id="2774144"/>
    <lineage>
        <taxon>Bacteria</taxon>
        <taxon>Pseudomonadati</taxon>
        <taxon>Bacteroidota</taxon>
        <taxon>Cytophagia</taxon>
        <taxon>Cytophagales</taxon>
        <taxon>Cyclobacteriaceae</taxon>
        <taxon>Echinicola</taxon>
    </lineage>
</organism>
<proteinExistence type="predicted"/>
<dbReference type="Proteomes" id="UP000647133">
    <property type="component" value="Unassembled WGS sequence"/>
</dbReference>
<reference evidence="2 3" key="1">
    <citation type="submission" date="2020-09" db="EMBL/GenBank/DDBJ databases">
        <title>Echinicola sp. CAU 1574 isolated from sand of Sido Beach.</title>
        <authorList>
            <person name="Kim W."/>
        </authorList>
    </citation>
    <scope>NUCLEOTIDE SEQUENCE [LARGE SCALE GENOMIC DNA]</scope>
    <source>
        <strain evidence="2 3">CAU 1574</strain>
    </source>
</reference>
<accession>A0ABR9AMA7</accession>
<dbReference type="Gene3D" id="2.60.40.3080">
    <property type="match status" value="1"/>
</dbReference>